<reference evidence="2" key="1">
    <citation type="submission" date="2023-03" db="EMBL/GenBank/DDBJ databases">
        <authorList>
            <person name="Steffen K."/>
            <person name="Cardenas P."/>
        </authorList>
    </citation>
    <scope>NUCLEOTIDE SEQUENCE</scope>
</reference>
<feature type="chain" id="PRO_5041437726" evidence="1">
    <location>
        <begin position="23"/>
        <end position="68"/>
    </location>
</feature>
<gene>
    <name evidence="2" type="ORF">GBAR_LOCUS28126</name>
</gene>
<evidence type="ECO:0000313" key="2">
    <source>
        <dbReference type="EMBL" id="CAI8051351.1"/>
    </source>
</evidence>
<dbReference type="AlphaFoldDB" id="A0AA35TQR1"/>
<feature type="signal peptide" evidence="1">
    <location>
        <begin position="1"/>
        <end position="22"/>
    </location>
</feature>
<sequence>MIWKMQWLFLLYVLFDLTGGLSLQVVHQGIESVNGSNVTMGCTPLVGGVMVCGSLSYLFDSCSPDIDT</sequence>
<name>A0AA35TQR1_GEOBA</name>
<keyword evidence="1" id="KW-0732">Signal</keyword>
<comment type="caution">
    <text evidence="2">The sequence shown here is derived from an EMBL/GenBank/DDBJ whole genome shotgun (WGS) entry which is preliminary data.</text>
</comment>
<keyword evidence="3" id="KW-1185">Reference proteome</keyword>
<organism evidence="2 3">
    <name type="scientific">Geodia barretti</name>
    <name type="common">Barrett's horny sponge</name>
    <dbReference type="NCBI Taxonomy" id="519541"/>
    <lineage>
        <taxon>Eukaryota</taxon>
        <taxon>Metazoa</taxon>
        <taxon>Porifera</taxon>
        <taxon>Demospongiae</taxon>
        <taxon>Heteroscleromorpha</taxon>
        <taxon>Tetractinellida</taxon>
        <taxon>Astrophorina</taxon>
        <taxon>Geodiidae</taxon>
        <taxon>Geodia</taxon>
    </lineage>
</organism>
<evidence type="ECO:0000256" key="1">
    <source>
        <dbReference type="SAM" id="SignalP"/>
    </source>
</evidence>
<feature type="non-terminal residue" evidence="2">
    <location>
        <position position="68"/>
    </location>
</feature>
<protein>
    <submittedName>
        <fullName evidence="2">Uncharacterized protein</fullName>
    </submittedName>
</protein>
<accession>A0AA35TQR1</accession>
<dbReference type="EMBL" id="CASHTH010003922">
    <property type="protein sequence ID" value="CAI8051351.1"/>
    <property type="molecule type" value="Genomic_DNA"/>
</dbReference>
<dbReference type="Proteomes" id="UP001174909">
    <property type="component" value="Unassembled WGS sequence"/>
</dbReference>
<evidence type="ECO:0000313" key="3">
    <source>
        <dbReference type="Proteomes" id="UP001174909"/>
    </source>
</evidence>
<proteinExistence type="predicted"/>